<name>A0A4P7YBK2_PSEVE</name>
<evidence type="ECO:0000256" key="1">
    <source>
        <dbReference type="SAM" id="MobiDB-lite"/>
    </source>
</evidence>
<keyword evidence="2" id="KW-0472">Membrane</keyword>
<organism evidence="3 4">
    <name type="scientific">Pseudomonas veronii</name>
    <dbReference type="NCBI Taxonomy" id="76761"/>
    <lineage>
        <taxon>Bacteria</taxon>
        <taxon>Pseudomonadati</taxon>
        <taxon>Pseudomonadota</taxon>
        <taxon>Gammaproteobacteria</taxon>
        <taxon>Pseudomonadales</taxon>
        <taxon>Pseudomonadaceae</taxon>
        <taxon>Pseudomonas</taxon>
    </lineage>
</organism>
<sequence>MKAPQAVSRSTAALAVQILLWAWLIGLSVIVGLGYRVMTELADRERVDTGLRQLQVLEARVTELADGMQALEARPAPATAAELQAVRQALEPRIGQVEQAQESRATTDDLQALRNETEQIRAHQATARTAAPPQVRSPKPAAATPRVAPFPYRVVGAELRAGQRSVSIAPATGEITAGQLQVMLPGDVVGQWRLQAIDGNTAVFQAGGQTRRLAIP</sequence>
<evidence type="ECO:0000313" key="4">
    <source>
        <dbReference type="Proteomes" id="UP000298274"/>
    </source>
</evidence>
<keyword evidence="2" id="KW-1133">Transmembrane helix</keyword>
<proteinExistence type="predicted"/>
<feature type="transmembrane region" description="Helical" evidence="2">
    <location>
        <begin position="12"/>
        <end position="35"/>
    </location>
</feature>
<protein>
    <submittedName>
        <fullName evidence="3">Uncharacterized protein</fullName>
    </submittedName>
</protein>
<feature type="region of interest" description="Disordered" evidence="1">
    <location>
        <begin position="123"/>
        <end position="144"/>
    </location>
</feature>
<dbReference type="AlphaFoldDB" id="A0A4P7YBK2"/>
<evidence type="ECO:0000313" key="3">
    <source>
        <dbReference type="EMBL" id="QCG68249.1"/>
    </source>
</evidence>
<reference evidence="4" key="1">
    <citation type="submission" date="2019-04" db="EMBL/GenBank/DDBJ databases">
        <title>Complete genome sequence of Pseudomonas veronii strain PVy, a versatile degrader capable of using multiple contaminants as sole carbon sources.</title>
        <authorList>
            <person name="Lopez-Echartea E."/>
            <person name="Ridl J."/>
            <person name="Pajer P."/>
            <person name="Strejcek M."/>
            <person name="Suman J."/>
            <person name="Uhlik O."/>
        </authorList>
    </citation>
    <scope>NUCLEOTIDE SEQUENCE [LARGE SCALE GENOMIC DNA]</scope>
    <source>
        <strain evidence="4">Pvy</strain>
    </source>
</reference>
<evidence type="ECO:0000256" key="2">
    <source>
        <dbReference type="SAM" id="Phobius"/>
    </source>
</evidence>
<accession>A0A4P7YBK2</accession>
<dbReference type="Proteomes" id="UP000298274">
    <property type="component" value="Chromosome"/>
</dbReference>
<gene>
    <name evidence="3" type="ORF">E4167_30555</name>
</gene>
<keyword evidence="2" id="KW-0812">Transmembrane</keyword>
<dbReference type="RefSeq" id="WP_141123598.1">
    <property type="nucleotide sequence ID" value="NZ_CP039631.3"/>
</dbReference>
<dbReference type="EMBL" id="CP039631">
    <property type="protein sequence ID" value="QCG68249.1"/>
    <property type="molecule type" value="Genomic_DNA"/>
</dbReference>